<accession>A0A024H7J3</accession>
<dbReference type="EMBL" id="CAQI01000053">
    <property type="protein sequence ID" value="CCQ47862.1"/>
    <property type="molecule type" value="Genomic_DNA"/>
</dbReference>
<evidence type="ECO:0000313" key="3">
    <source>
        <dbReference type="Proteomes" id="UP000035722"/>
    </source>
</evidence>
<feature type="transmembrane region" description="Helical" evidence="1">
    <location>
        <begin position="125"/>
        <end position="144"/>
    </location>
</feature>
<dbReference type="RefSeq" id="WP_235436784.1">
    <property type="nucleotide sequence ID" value="NZ_CAQI01000053.1"/>
</dbReference>
<proteinExistence type="predicted"/>
<evidence type="ECO:0000256" key="1">
    <source>
        <dbReference type="SAM" id="Phobius"/>
    </source>
</evidence>
<comment type="caution">
    <text evidence="2">The sequence shown here is derived from an EMBL/GenBank/DDBJ whole genome shotgun (WGS) entry which is preliminary data.</text>
</comment>
<name>A0A024H7J3_9MICC</name>
<protein>
    <submittedName>
        <fullName evidence="2">Putative membrane protein</fullName>
    </submittedName>
</protein>
<feature type="transmembrane region" description="Helical" evidence="1">
    <location>
        <begin position="61"/>
        <end position="81"/>
    </location>
</feature>
<keyword evidence="3" id="KW-1185">Reference proteome</keyword>
<evidence type="ECO:0000313" key="2">
    <source>
        <dbReference type="EMBL" id="CCQ47862.1"/>
    </source>
</evidence>
<keyword evidence="1" id="KW-0812">Transmembrane</keyword>
<organism evidence="2 3">
    <name type="scientific">Pseudarthrobacter siccitolerans</name>
    <dbReference type="NCBI Taxonomy" id="861266"/>
    <lineage>
        <taxon>Bacteria</taxon>
        <taxon>Bacillati</taxon>
        <taxon>Actinomycetota</taxon>
        <taxon>Actinomycetes</taxon>
        <taxon>Micrococcales</taxon>
        <taxon>Micrococcaceae</taxon>
        <taxon>Pseudarthrobacter</taxon>
    </lineage>
</organism>
<keyword evidence="1" id="KW-1133">Transmembrane helix</keyword>
<feature type="transmembrane region" description="Helical" evidence="1">
    <location>
        <begin position="12"/>
        <end position="29"/>
    </location>
</feature>
<dbReference type="Proteomes" id="UP000035722">
    <property type="component" value="Unassembled WGS sequence"/>
</dbReference>
<reference evidence="3" key="1">
    <citation type="journal article" date="2014" name="Genome Announc.">
        <title>Genome Sequence of Arthrobacter siccitolerans 4J27, a Xeroprotectant-Producing Desiccation-Tolerant Microorganism.</title>
        <authorList>
            <person name="Manzanera M."/>
            <person name="Santa-Cruz-Calvo L."/>
            <person name="Vilchez J.I."/>
            <person name="Garcia-Fontana C."/>
            <person name="Silva-Castro G.A."/>
            <person name="Calvo C."/>
            <person name="Gonzalez-Lopez J."/>
        </authorList>
    </citation>
    <scope>NUCLEOTIDE SEQUENCE [LARGE SCALE GENOMIC DNA]</scope>
    <source>
        <strain evidence="3">4J27</strain>
    </source>
</reference>
<dbReference type="AlphaFoldDB" id="A0A024H7J3"/>
<gene>
    <name evidence="2" type="ORF">ARTSIC4J27_3858</name>
</gene>
<feature type="transmembrane region" description="Helical" evidence="1">
    <location>
        <begin position="35"/>
        <end position="54"/>
    </location>
</feature>
<sequence>MQLKERTGSRAWLAGPLCTGLGLAAHLAAGGPAPSLMILAAVAALLGMAAAMMGRFVLPGWAVLLGCALAQQLLHLGFAVFSGGSGDGITGHGHGGSAPGVVQDAAQAPPPDAGAAAPAAYSLHLMLHLHLAAALAAYAVINYWPKWARWARHAPAARQKSPAA</sequence>
<keyword evidence="1" id="KW-0472">Membrane</keyword>